<dbReference type="GO" id="GO:0016301">
    <property type="term" value="F:kinase activity"/>
    <property type="evidence" value="ECO:0007669"/>
    <property type="project" value="UniProtKB-KW"/>
</dbReference>
<keyword evidence="9" id="KW-0902">Two-component regulatory system</keyword>
<sequence>MDTLLGQKMLSAGTFSITRRISIGLFAAQAIVALASGIVMFGFILRWNFSGYLLQSSAMKTIASSVVRGADEQLHVIGTPAIEQLKREAPDLWFVIQDAQGRLVRYGQVTPACASAVSLASRILTADVTDISGHNNLSCHIDTARTSLGPLHVAFGGGPLEPGWKRVGIAVFDYFELPFFVPLLIANFILIPIVVAGAHRKLKRIALLAQQIDIRRPGLRMPADGLPREIAPIVVAFNAALERLDGGRQQQERFIANAAHELRTPIAIIRTRLDGLGPGPIKVKLEQDVERLSNLGDQLLDLQRLKSVDLNMEQVDLVELAKETLAELAPLAVAAGHELELVSSLERLVVLGDPTPLKRVIINLTQNAMQHGGDALSVTVKVFATGANAVVEVIDNGQGIPYGFRDRIFESFSRYARSTSGTGLGLSLVREIVLLHGGDVSIFDPGRTGAGIRVRIPWLESVPVAHHAVRRADSIGPVVHDT</sequence>
<evidence type="ECO:0000256" key="11">
    <source>
        <dbReference type="SAM" id="Phobius"/>
    </source>
</evidence>
<dbReference type="RefSeq" id="WP_408338339.1">
    <property type="nucleotide sequence ID" value="NZ_JAQQCF010000022.1"/>
</dbReference>
<dbReference type="PRINTS" id="PR00344">
    <property type="entry name" value="BCTRLSENSOR"/>
</dbReference>
<dbReference type="Pfam" id="PF02518">
    <property type="entry name" value="HATPase_c"/>
    <property type="match status" value="1"/>
</dbReference>
<dbReference type="InterPro" id="IPR005467">
    <property type="entry name" value="His_kinase_dom"/>
</dbReference>
<feature type="transmembrane region" description="Helical" evidence="11">
    <location>
        <begin position="21"/>
        <end position="45"/>
    </location>
</feature>
<evidence type="ECO:0000259" key="12">
    <source>
        <dbReference type="PROSITE" id="PS50109"/>
    </source>
</evidence>
<dbReference type="PANTHER" id="PTHR45436:SF15">
    <property type="entry name" value="SENSOR HISTIDINE KINASE CUSS"/>
    <property type="match status" value="1"/>
</dbReference>
<dbReference type="InterPro" id="IPR036097">
    <property type="entry name" value="HisK_dim/P_sf"/>
</dbReference>
<evidence type="ECO:0000256" key="4">
    <source>
        <dbReference type="ARBA" id="ARBA00022553"/>
    </source>
</evidence>
<keyword evidence="10 11" id="KW-0472">Membrane</keyword>
<dbReference type="CDD" id="cd00075">
    <property type="entry name" value="HATPase"/>
    <property type="match status" value="1"/>
</dbReference>
<proteinExistence type="predicted"/>
<comment type="catalytic activity">
    <reaction evidence="1">
        <text>ATP + protein L-histidine = ADP + protein N-phospho-L-histidine.</text>
        <dbReference type="EC" id="2.7.13.3"/>
    </reaction>
</comment>
<evidence type="ECO:0000256" key="7">
    <source>
        <dbReference type="ARBA" id="ARBA00022777"/>
    </source>
</evidence>
<dbReference type="CDD" id="cd00082">
    <property type="entry name" value="HisKA"/>
    <property type="match status" value="1"/>
</dbReference>
<name>A0ABW9DXD8_9BURK</name>
<comment type="caution">
    <text evidence="13">The sequence shown here is derived from an EMBL/GenBank/DDBJ whole genome shotgun (WGS) entry which is preliminary data.</text>
</comment>
<dbReference type="SMART" id="SM00387">
    <property type="entry name" value="HATPase_c"/>
    <property type="match status" value="1"/>
</dbReference>
<evidence type="ECO:0000256" key="2">
    <source>
        <dbReference type="ARBA" id="ARBA00004141"/>
    </source>
</evidence>
<dbReference type="InterPro" id="IPR003594">
    <property type="entry name" value="HATPase_dom"/>
</dbReference>
<evidence type="ECO:0000256" key="5">
    <source>
        <dbReference type="ARBA" id="ARBA00022679"/>
    </source>
</evidence>
<keyword evidence="8 11" id="KW-1133">Transmembrane helix</keyword>
<evidence type="ECO:0000256" key="6">
    <source>
        <dbReference type="ARBA" id="ARBA00022692"/>
    </source>
</evidence>
<keyword evidence="4" id="KW-0597">Phosphoprotein</keyword>
<dbReference type="SUPFAM" id="SSF55874">
    <property type="entry name" value="ATPase domain of HSP90 chaperone/DNA topoisomerase II/histidine kinase"/>
    <property type="match status" value="1"/>
</dbReference>
<keyword evidence="5" id="KW-0808">Transferase</keyword>
<gene>
    <name evidence="13" type="ORF">PQQ63_23705</name>
</gene>
<dbReference type="EMBL" id="JAQQCF010000022">
    <property type="protein sequence ID" value="MFM0639698.1"/>
    <property type="molecule type" value="Genomic_DNA"/>
</dbReference>
<keyword evidence="14" id="KW-1185">Reference proteome</keyword>
<dbReference type="Pfam" id="PF00512">
    <property type="entry name" value="HisKA"/>
    <property type="match status" value="1"/>
</dbReference>
<dbReference type="Gene3D" id="3.30.565.10">
    <property type="entry name" value="Histidine kinase-like ATPase, C-terminal domain"/>
    <property type="match status" value="1"/>
</dbReference>
<accession>A0ABW9DXD8</accession>
<dbReference type="Gene3D" id="1.10.287.130">
    <property type="match status" value="1"/>
</dbReference>
<evidence type="ECO:0000313" key="13">
    <source>
        <dbReference type="EMBL" id="MFM0639698.1"/>
    </source>
</evidence>
<evidence type="ECO:0000256" key="10">
    <source>
        <dbReference type="ARBA" id="ARBA00023136"/>
    </source>
</evidence>
<keyword evidence="6 11" id="KW-0812">Transmembrane</keyword>
<dbReference type="SMART" id="SM00388">
    <property type="entry name" value="HisKA"/>
    <property type="match status" value="1"/>
</dbReference>
<dbReference type="PANTHER" id="PTHR45436">
    <property type="entry name" value="SENSOR HISTIDINE KINASE YKOH"/>
    <property type="match status" value="1"/>
</dbReference>
<dbReference type="EC" id="2.7.13.3" evidence="3"/>
<feature type="transmembrane region" description="Helical" evidence="11">
    <location>
        <begin position="179"/>
        <end position="198"/>
    </location>
</feature>
<dbReference type="InterPro" id="IPR036890">
    <property type="entry name" value="HATPase_C_sf"/>
</dbReference>
<keyword evidence="7 13" id="KW-0418">Kinase</keyword>
<evidence type="ECO:0000256" key="3">
    <source>
        <dbReference type="ARBA" id="ARBA00012438"/>
    </source>
</evidence>
<feature type="domain" description="Histidine kinase" evidence="12">
    <location>
        <begin position="257"/>
        <end position="460"/>
    </location>
</feature>
<dbReference type="InterPro" id="IPR004358">
    <property type="entry name" value="Sig_transdc_His_kin-like_C"/>
</dbReference>
<dbReference type="PROSITE" id="PS50109">
    <property type="entry name" value="HIS_KIN"/>
    <property type="match status" value="1"/>
</dbReference>
<organism evidence="13 14">
    <name type="scientific">Paraburkholderia metrosideri</name>
    <dbReference type="NCBI Taxonomy" id="580937"/>
    <lineage>
        <taxon>Bacteria</taxon>
        <taxon>Pseudomonadati</taxon>
        <taxon>Pseudomonadota</taxon>
        <taxon>Betaproteobacteria</taxon>
        <taxon>Burkholderiales</taxon>
        <taxon>Burkholderiaceae</taxon>
        <taxon>Paraburkholderia</taxon>
    </lineage>
</organism>
<dbReference type="InterPro" id="IPR003661">
    <property type="entry name" value="HisK_dim/P_dom"/>
</dbReference>
<dbReference type="Proteomes" id="UP001629432">
    <property type="component" value="Unassembled WGS sequence"/>
</dbReference>
<evidence type="ECO:0000313" key="14">
    <source>
        <dbReference type="Proteomes" id="UP001629432"/>
    </source>
</evidence>
<evidence type="ECO:0000256" key="8">
    <source>
        <dbReference type="ARBA" id="ARBA00022989"/>
    </source>
</evidence>
<protein>
    <recommendedName>
        <fullName evidence="3">histidine kinase</fullName>
        <ecNumber evidence="3">2.7.13.3</ecNumber>
    </recommendedName>
</protein>
<evidence type="ECO:0000256" key="9">
    <source>
        <dbReference type="ARBA" id="ARBA00023012"/>
    </source>
</evidence>
<comment type="subcellular location">
    <subcellularLocation>
        <location evidence="2">Membrane</location>
        <topology evidence="2">Multi-pass membrane protein</topology>
    </subcellularLocation>
</comment>
<dbReference type="SUPFAM" id="SSF47384">
    <property type="entry name" value="Homodimeric domain of signal transducing histidine kinase"/>
    <property type="match status" value="1"/>
</dbReference>
<evidence type="ECO:0000256" key="1">
    <source>
        <dbReference type="ARBA" id="ARBA00000085"/>
    </source>
</evidence>
<dbReference type="InterPro" id="IPR050428">
    <property type="entry name" value="TCS_sensor_his_kinase"/>
</dbReference>
<reference evidence="13 14" key="1">
    <citation type="journal article" date="2024" name="Chem. Sci.">
        <title>Discovery of megapolipeptins by genome mining of a Burkholderiales bacteria collection.</title>
        <authorList>
            <person name="Paulo B.S."/>
            <person name="Recchia M.J.J."/>
            <person name="Lee S."/>
            <person name="Fergusson C.H."/>
            <person name="Romanowski S.B."/>
            <person name="Hernandez A."/>
            <person name="Krull N."/>
            <person name="Liu D.Y."/>
            <person name="Cavanagh H."/>
            <person name="Bos A."/>
            <person name="Gray C.A."/>
            <person name="Murphy B.T."/>
            <person name="Linington R.G."/>
            <person name="Eustaquio A.S."/>
        </authorList>
    </citation>
    <scope>NUCLEOTIDE SEQUENCE [LARGE SCALE GENOMIC DNA]</scope>
    <source>
        <strain evidence="13 14">RL17-338-BIC-A</strain>
    </source>
</reference>